<protein>
    <recommendedName>
        <fullName evidence="3">LysM domain-containing protein</fullName>
    </recommendedName>
</protein>
<evidence type="ECO:0000313" key="4">
    <source>
        <dbReference type="EMBL" id="TFK33717.1"/>
    </source>
</evidence>
<dbReference type="AlphaFoldDB" id="A0A5C3LMA3"/>
<name>A0A5C3LMA3_9AGAR</name>
<dbReference type="STRING" id="68775.A0A5C3LMA3"/>
<dbReference type="InterPro" id="IPR036779">
    <property type="entry name" value="LysM_dom_sf"/>
</dbReference>
<evidence type="ECO:0000259" key="3">
    <source>
        <dbReference type="PROSITE" id="PS51782"/>
    </source>
</evidence>
<dbReference type="InterPro" id="IPR052210">
    <property type="entry name" value="LysM1-like"/>
</dbReference>
<evidence type="ECO:0000256" key="1">
    <source>
        <dbReference type="ARBA" id="ARBA00022669"/>
    </source>
</evidence>
<feature type="domain" description="LysM" evidence="3">
    <location>
        <begin position="5"/>
        <end position="52"/>
    </location>
</feature>
<proteinExistence type="predicted"/>
<keyword evidence="2" id="KW-0843">Virulence</keyword>
<dbReference type="SMART" id="SM00257">
    <property type="entry name" value="LysM"/>
    <property type="match status" value="2"/>
</dbReference>
<dbReference type="PROSITE" id="PS51782">
    <property type="entry name" value="LYSM"/>
    <property type="match status" value="2"/>
</dbReference>
<dbReference type="SUPFAM" id="SSF54106">
    <property type="entry name" value="LysM domain"/>
    <property type="match status" value="2"/>
</dbReference>
<evidence type="ECO:0000256" key="2">
    <source>
        <dbReference type="ARBA" id="ARBA00023026"/>
    </source>
</evidence>
<sequence>SNCTRTYTVQAGDVCDLISAAQGVSTFQLATVNAGVINPDCSNLFPHEVICLATNSQDCSPVHTVVSGDTCFDIATAAGITIPDIVAQNPNVTPDCNIYPGEVHVSPFFEDLFADQYFLVPSDRFFVSRQLRLQGNCSTGSM</sequence>
<dbReference type="PANTHER" id="PTHR34997">
    <property type="entry name" value="AM15"/>
    <property type="match status" value="1"/>
</dbReference>
<dbReference type="Proteomes" id="UP000308652">
    <property type="component" value="Unassembled WGS sequence"/>
</dbReference>
<accession>A0A5C3LMA3</accession>
<dbReference type="OrthoDB" id="5985073at2759"/>
<keyword evidence="5" id="KW-1185">Reference proteome</keyword>
<evidence type="ECO:0000313" key="5">
    <source>
        <dbReference type="Proteomes" id="UP000308652"/>
    </source>
</evidence>
<dbReference type="GO" id="GO:0008061">
    <property type="term" value="F:chitin binding"/>
    <property type="evidence" value="ECO:0007669"/>
    <property type="project" value="UniProtKB-KW"/>
</dbReference>
<reference evidence="4 5" key="1">
    <citation type="journal article" date="2019" name="Nat. Ecol. Evol.">
        <title>Megaphylogeny resolves global patterns of mushroom evolution.</title>
        <authorList>
            <person name="Varga T."/>
            <person name="Krizsan K."/>
            <person name="Foldi C."/>
            <person name="Dima B."/>
            <person name="Sanchez-Garcia M."/>
            <person name="Sanchez-Ramirez S."/>
            <person name="Szollosi G.J."/>
            <person name="Szarkandi J.G."/>
            <person name="Papp V."/>
            <person name="Albert L."/>
            <person name="Andreopoulos W."/>
            <person name="Angelini C."/>
            <person name="Antonin V."/>
            <person name="Barry K.W."/>
            <person name="Bougher N.L."/>
            <person name="Buchanan P."/>
            <person name="Buyck B."/>
            <person name="Bense V."/>
            <person name="Catcheside P."/>
            <person name="Chovatia M."/>
            <person name="Cooper J."/>
            <person name="Damon W."/>
            <person name="Desjardin D."/>
            <person name="Finy P."/>
            <person name="Geml J."/>
            <person name="Haridas S."/>
            <person name="Hughes K."/>
            <person name="Justo A."/>
            <person name="Karasinski D."/>
            <person name="Kautmanova I."/>
            <person name="Kiss B."/>
            <person name="Kocsube S."/>
            <person name="Kotiranta H."/>
            <person name="LaButti K.M."/>
            <person name="Lechner B.E."/>
            <person name="Liimatainen K."/>
            <person name="Lipzen A."/>
            <person name="Lukacs Z."/>
            <person name="Mihaltcheva S."/>
            <person name="Morgado L.N."/>
            <person name="Niskanen T."/>
            <person name="Noordeloos M.E."/>
            <person name="Ohm R.A."/>
            <person name="Ortiz-Santana B."/>
            <person name="Ovrebo C."/>
            <person name="Racz N."/>
            <person name="Riley R."/>
            <person name="Savchenko A."/>
            <person name="Shiryaev A."/>
            <person name="Soop K."/>
            <person name="Spirin V."/>
            <person name="Szebenyi C."/>
            <person name="Tomsovsky M."/>
            <person name="Tulloss R.E."/>
            <person name="Uehling J."/>
            <person name="Grigoriev I.V."/>
            <person name="Vagvolgyi C."/>
            <person name="Papp T."/>
            <person name="Martin F.M."/>
            <person name="Miettinen O."/>
            <person name="Hibbett D.S."/>
            <person name="Nagy L.G."/>
        </authorList>
    </citation>
    <scope>NUCLEOTIDE SEQUENCE [LARGE SCALE GENOMIC DNA]</scope>
    <source>
        <strain evidence="4 5">CBS 166.37</strain>
    </source>
</reference>
<feature type="domain" description="LysM" evidence="3">
    <location>
        <begin position="61"/>
        <end position="106"/>
    </location>
</feature>
<dbReference type="PANTHER" id="PTHR34997:SF1">
    <property type="entry name" value="PEPTIDOGLYCAN-BINDING LYSIN DOMAIN"/>
    <property type="match status" value="1"/>
</dbReference>
<dbReference type="CDD" id="cd00118">
    <property type="entry name" value="LysM"/>
    <property type="match status" value="2"/>
</dbReference>
<dbReference type="InterPro" id="IPR018392">
    <property type="entry name" value="LysM"/>
</dbReference>
<keyword evidence="1" id="KW-0147">Chitin-binding</keyword>
<dbReference type="EMBL" id="ML213643">
    <property type="protein sequence ID" value="TFK33717.1"/>
    <property type="molecule type" value="Genomic_DNA"/>
</dbReference>
<feature type="non-terminal residue" evidence="4">
    <location>
        <position position="1"/>
    </location>
</feature>
<dbReference type="Pfam" id="PF01476">
    <property type="entry name" value="LysM"/>
    <property type="match status" value="2"/>
</dbReference>
<dbReference type="Gene3D" id="3.10.350.10">
    <property type="entry name" value="LysM domain"/>
    <property type="match status" value="2"/>
</dbReference>
<organism evidence="4 5">
    <name type="scientific">Crucibulum laeve</name>
    <dbReference type="NCBI Taxonomy" id="68775"/>
    <lineage>
        <taxon>Eukaryota</taxon>
        <taxon>Fungi</taxon>
        <taxon>Dikarya</taxon>
        <taxon>Basidiomycota</taxon>
        <taxon>Agaricomycotina</taxon>
        <taxon>Agaricomycetes</taxon>
        <taxon>Agaricomycetidae</taxon>
        <taxon>Agaricales</taxon>
        <taxon>Agaricineae</taxon>
        <taxon>Nidulariaceae</taxon>
        <taxon>Crucibulum</taxon>
    </lineage>
</organism>
<gene>
    <name evidence="4" type="ORF">BDQ12DRAFT_614801</name>
</gene>